<keyword evidence="7 8" id="KW-0472">Membrane</keyword>
<keyword evidence="3" id="KW-0813">Transport</keyword>
<dbReference type="InterPro" id="IPR007208">
    <property type="entry name" value="MrpF/PhaF-like"/>
</dbReference>
<dbReference type="PANTHER" id="PTHR34702">
    <property type="entry name" value="NA(+)/H(+) ANTIPORTER SUBUNIT F1"/>
    <property type="match status" value="1"/>
</dbReference>
<sequence length="82" mass="8875">MMYLITGLILFGVILTILRIIKGKELENRVVAVDTLTTITSAILLIAAHLSNNGLLLDVVLVYAILSFTSVIAMARYLEGGL</sequence>
<protein>
    <submittedName>
        <fullName evidence="9">Monovalent cation/H+ antiporter complex subunit F</fullName>
    </submittedName>
</protein>
<evidence type="ECO:0000313" key="9">
    <source>
        <dbReference type="EMBL" id="BEP29951.1"/>
    </source>
</evidence>
<dbReference type="KEGG" id="hprf:HLPR_22820"/>
<dbReference type="RefSeq" id="WP_338535558.1">
    <property type="nucleotide sequence ID" value="NZ_AP028654.1"/>
</dbReference>
<evidence type="ECO:0000256" key="6">
    <source>
        <dbReference type="ARBA" id="ARBA00022989"/>
    </source>
</evidence>
<evidence type="ECO:0000256" key="5">
    <source>
        <dbReference type="ARBA" id="ARBA00022692"/>
    </source>
</evidence>
<evidence type="ECO:0000256" key="1">
    <source>
        <dbReference type="ARBA" id="ARBA00004651"/>
    </source>
</evidence>
<evidence type="ECO:0000256" key="2">
    <source>
        <dbReference type="ARBA" id="ARBA00009212"/>
    </source>
</evidence>
<keyword evidence="10" id="KW-1185">Reference proteome</keyword>
<evidence type="ECO:0000256" key="8">
    <source>
        <dbReference type="SAM" id="Phobius"/>
    </source>
</evidence>
<organism evidence="9 10">
    <name type="scientific">Helicovermis profundi</name>
    <dbReference type="NCBI Taxonomy" id="3065157"/>
    <lineage>
        <taxon>Bacteria</taxon>
        <taxon>Bacillati</taxon>
        <taxon>Bacillota</taxon>
        <taxon>Clostridia</taxon>
        <taxon>Helicovermis</taxon>
    </lineage>
</organism>
<proteinExistence type="inferred from homology"/>
<evidence type="ECO:0000313" key="10">
    <source>
        <dbReference type="Proteomes" id="UP001321786"/>
    </source>
</evidence>
<dbReference type="Pfam" id="PF04066">
    <property type="entry name" value="MrpF_PhaF"/>
    <property type="match status" value="1"/>
</dbReference>
<dbReference type="AlphaFoldDB" id="A0AAU9E5J0"/>
<feature type="transmembrane region" description="Helical" evidence="8">
    <location>
        <begin position="55"/>
        <end position="78"/>
    </location>
</feature>
<keyword evidence="6 8" id="KW-1133">Transmembrane helix</keyword>
<evidence type="ECO:0000256" key="3">
    <source>
        <dbReference type="ARBA" id="ARBA00022448"/>
    </source>
</evidence>
<gene>
    <name evidence="9" type="ORF">HLPR_22820</name>
</gene>
<comment type="similarity">
    <text evidence="2">Belongs to the CPA3 antiporters (TC 2.A.63) subunit F family.</text>
</comment>
<name>A0AAU9E5J0_9FIRM</name>
<dbReference type="GO" id="GO:0005886">
    <property type="term" value="C:plasma membrane"/>
    <property type="evidence" value="ECO:0007669"/>
    <property type="project" value="UniProtKB-SubCell"/>
</dbReference>
<reference evidence="9 10" key="1">
    <citation type="submission" date="2023-08" db="EMBL/GenBank/DDBJ databases">
        <title>Helicovermis profunda gen. nov., sp. nov., a novel mesophilic, fermentative bacterium within the Bacillota from a deep-sea hydrothermal vent chimney.</title>
        <authorList>
            <person name="Miyazaki U."/>
            <person name="Mizutani D."/>
            <person name="Hashimoto Y."/>
            <person name="Tame A."/>
            <person name="Sawayama S."/>
            <person name="Miyazaki J."/>
            <person name="Takai K."/>
            <person name="Nakagawa S."/>
        </authorList>
    </citation>
    <scope>NUCLEOTIDE SEQUENCE [LARGE SCALE GENOMIC DNA]</scope>
    <source>
        <strain evidence="9 10">S502</strain>
    </source>
</reference>
<evidence type="ECO:0000256" key="4">
    <source>
        <dbReference type="ARBA" id="ARBA00022475"/>
    </source>
</evidence>
<keyword evidence="5 8" id="KW-0812">Transmembrane</keyword>
<dbReference type="Proteomes" id="UP001321786">
    <property type="component" value="Chromosome"/>
</dbReference>
<keyword evidence="4" id="KW-1003">Cell membrane</keyword>
<dbReference type="GO" id="GO:0015385">
    <property type="term" value="F:sodium:proton antiporter activity"/>
    <property type="evidence" value="ECO:0007669"/>
    <property type="project" value="TreeGrafter"/>
</dbReference>
<dbReference type="EMBL" id="AP028654">
    <property type="protein sequence ID" value="BEP29951.1"/>
    <property type="molecule type" value="Genomic_DNA"/>
</dbReference>
<accession>A0AAU9E5J0</accession>
<dbReference type="PANTHER" id="PTHR34702:SF1">
    <property type="entry name" value="NA(+)_H(+) ANTIPORTER SUBUNIT F"/>
    <property type="match status" value="1"/>
</dbReference>
<evidence type="ECO:0000256" key="7">
    <source>
        <dbReference type="ARBA" id="ARBA00023136"/>
    </source>
</evidence>
<comment type="subcellular location">
    <subcellularLocation>
        <location evidence="1">Cell membrane</location>
        <topology evidence="1">Multi-pass membrane protein</topology>
    </subcellularLocation>
</comment>
<feature type="transmembrane region" description="Helical" evidence="8">
    <location>
        <begin position="29"/>
        <end position="48"/>
    </location>
</feature>